<keyword evidence="1" id="KW-1133">Transmembrane helix</keyword>
<evidence type="ECO:0000313" key="3">
    <source>
        <dbReference type="EMBL" id="HIS75871.1"/>
    </source>
</evidence>
<dbReference type="InterPro" id="IPR025282">
    <property type="entry name" value="DUF4214"/>
</dbReference>
<feature type="domain" description="DUF4214" evidence="2">
    <location>
        <begin position="370"/>
        <end position="432"/>
    </location>
</feature>
<protein>
    <submittedName>
        <fullName evidence="3">DUF4214 domain-containing protein</fullName>
    </submittedName>
</protein>
<dbReference type="AlphaFoldDB" id="A0A9D1FL53"/>
<evidence type="ECO:0000313" key="4">
    <source>
        <dbReference type="Proteomes" id="UP000824002"/>
    </source>
</evidence>
<keyword evidence="1" id="KW-0812">Transmembrane</keyword>
<reference evidence="3" key="2">
    <citation type="journal article" date="2021" name="PeerJ">
        <title>Extensive microbial diversity within the chicken gut microbiome revealed by metagenomics and culture.</title>
        <authorList>
            <person name="Gilroy R."/>
            <person name="Ravi A."/>
            <person name="Getino M."/>
            <person name="Pursley I."/>
            <person name="Horton D.L."/>
            <person name="Alikhan N.F."/>
            <person name="Baker D."/>
            <person name="Gharbi K."/>
            <person name="Hall N."/>
            <person name="Watson M."/>
            <person name="Adriaenssens E.M."/>
            <person name="Foster-Nyarko E."/>
            <person name="Jarju S."/>
            <person name="Secka A."/>
            <person name="Antonio M."/>
            <person name="Oren A."/>
            <person name="Chaudhuri R.R."/>
            <person name="La Ragione R."/>
            <person name="Hildebrand F."/>
            <person name="Pallen M.J."/>
        </authorList>
    </citation>
    <scope>NUCLEOTIDE SEQUENCE</scope>
    <source>
        <strain evidence="3">CHK199-13235</strain>
    </source>
</reference>
<evidence type="ECO:0000256" key="1">
    <source>
        <dbReference type="SAM" id="Phobius"/>
    </source>
</evidence>
<evidence type="ECO:0000259" key="2">
    <source>
        <dbReference type="Pfam" id="PF13946"/>
    </source>
</evidence>
<sequence>MKKSKLPKKQWKTPAEQELFDHLPAKLEYNFEGLGEENQQENFKDRYMQALAEYFIRHPVDGYFKNETYGMMFSRDEDYEKGLGQALTSVVEPYVEGKKPICAFPDYRINYLTRTIEEDGEDGGAHTREVYFSADSIPMGEKAQQAAQKIKRSYEQTRYKTDDWGTKRLSAVMGTSCFGVLTAILVPTGVTIFTKGMDGLWFMEALPDFIKLLAGIPVLLLGTVGALVSAGLLLHNLWLLFYRFTTDPKALQAEFCRVFEENATTYYRWLAFFHYWQKKTPRTYSGSQKDFDQWKEYYDGLYEEARETENKASIKRYQKKKAWPTEGLEGFVTRCYRVALGRDPDIEGFEHYVSWLREGLNDAKSCAIDFMIVDEMKRKAPSDDAFVRKLYLLFMDRAGTPDEVKAKVRELKQGRSRDELLDSFAESEEFARIAARYGIS</sequence>
<dbReference type="Pfam" id="PF13946">
    <property type="entry name" value="DUF4214"/>
    <property type="match status" value="1"/>
</dbReference>
<organism evidence="3 4">
    <name type="scientific">Candidatus Merdivicinus excrementipullorum</name>
    <dbReference type="NCBI Taxonomy" id="2840867"/>
    <lineage>
        <taxon>Bacteria</taxon>
        <taxon>Bacillati</taxon>
        <taxon>Bacillota</taxon>
        <taxon>Clostridia</taxon>
        <taxon>Eubacteriales</taxon>
        <taxon>Oscillospiraceae</taxon>
        <taxon>Oscillospiraceae incertae sedis</taxon>
        <taxon>Candidatus Merdivicinus</taxon>
    </lineage>
</organism>
<dbReference type="EMBL" id="DVJP01000027">
    <property type="protein sequence ID" value="HIS75871.1"/>
    <property type="molecule type" value="Genomic_DNA"/>
</dbReference>
<feature type="transmembrane region" description="Helical" evidence="1">
    <location>
        <begin position="169"/>
        <end position="192"/>
    </location>
</feature>
<keyword evidence="1" id="KW-0472">Membrane</keyword>
<gene>
    <name evidence="3" type="ORF">IAB51_03575</name>
</gene>
<accession>A0A9D1FL53</accession>
<feature type="transmembrane region" description="Helical" evidence="1">
    <location>
        <begin position="212"/>
        <end position="234"/>
    </location>
</feature>
<name>A0A9D1FL53_9FIRM</name>
<dbReference type="Proteomes" id="UP000824002">
    <property type="component" value="Unassembled WGS sequence"/>
</dbReference>
<comment type="caution">
    <text evidence="3">The sequence shown here is derived from an EMBL/GenBank/DDBJ whole genome shotgun (WGS) entry which is preliminary data.</text>
</comment>
<reference evidence="3" key="1">
    <citation type="submission" date="2020-10" db="EMBL/GenBank/DDBJ databases">
        <authorList>
            <person name="Gilroy R."/>
        </authorList>
    </citation>
    <scope>NUCLEOTIDE SEQUENCE</scope>
    <source>
        <strain evidence="3">CHK199-13235</strain>
    </source>
</reference>
<proteinExistence type="predicted"/>